<gene>
    <name evidence="2" type="ORF">NWP23_11150</name>
</gene>
<accession>A0AA43GZJ3</accession>
<dbReference type="Proteomes" id="UP001159370">
    <property type="component" value="Unassembled WGS sequence"/>
</dbReference>
<feature type="domain" description="Chaperone protein CcmS" evidence="1">
    <location>
        <begin position="2"/>
        <end position="139"/>
    </location>
</feature>
<evidence type="ECO:0000313" key="2">
    <source>
        <dbReference type="EMBL" id="MDH6064315.1"/>
    </source>
</evidence>
<organism evidence="2 3">
    <name type="scientific">Umezakia ovalisporum FSS-62</name>
    <dbReference type="NCBI Taxonomy" id="2971776"/>
    <lineage>
        <taxon>Bacteria</taxon>
        <taxon>Bacillati</taxon>
        <taxon>Cyanobacteriota</taxon>
        <taxon>Cyanophyceae</taxon>
        <taxon>Nostocales</taxon>
        <taxon>Nodulariaceae</taxon>
        <taxon>Umezakia</taxon>
    </lineage>
</organism>
<reference evidence="2 3" key="1">
    <citation type="journal article" date="2023" name="J. Phycol.">
        <title>Chrysosporum ovalisporum is synonymous with the true-branching cyanobacterium Umezakia natans (Nostocales/Aphanizomenonaceae).</title>
        <authorList>
            <person name="McGregor G.B."/>
            <person name="Sendall B.C."/>
            <person name="Niiyama Y."/>
            <person name="Tuji A."/>
            <person name="Willis A."/>
        </authorList>
    </citation>
    <scope>NUCLEOTIDE SEQUENCE [LARGE SCALE GENOMIC DNA]</scope>
    <source>
        <strain evidence="2 3">FSS-62</strain>
    </source>
</reference>
<evidence type="ECO:0000259" key="1">
    <source>
        <dbReference type="Pfam" id="PF26619"/>
    </source>
</evidence>
<protein>
    <recommendedName>
        <fullName evidence="1">Chaperone protein CcmS domain-containing protein</fullName>
    </recommendedName>
</protein>
<dbReference type="InterPro" id="IPR058587">
    <property type="entry name" value="CcmS"/>
</dbReference>
<name>A0AA43GZJ3_9CYAN</name>
<sequence length="147" mass="16538">MMFGTNQPFSENSKWRIELDKFVKENQRDLAALFWGLWLANGNSQGTVGIDLQPNPHFVYCPQAAIEYLNEKVENRLQEILGIIAHYEPDTEVVMIAIGKGEIKLIQFAPQPPPPICFEQAGKDVDALLDLLEGKLSEVVFLNPESP</sequence>
<dbReference type="Pfam" id="PF26619">
    <property type="entry name" value="CcmS"/>
    <property type="match status" value="1"/>
</dbReference>
<proteinExistence type="predicted"/>
<evidence type="ECO:0000313" key="3">
    <source>
        <dbReference type="Proteomes" id="UP001159370"/>
    </source>
</evidence>
<dbReference type="RefSeq" id="WP_280686483.1">
    <property type="nucleotide sequence ID" value="NZ_JANQDL010000076.1"/>
</dbReference>
<dbReference type="EMBL" id="JANQDL010000076">
    <property type="protein sequence ID" value="MDH6064315.1"/>
    <property type="molecule type" value="Genomic_DNA"/>
</dbReference>
<dbReference type="AlphaFoldDB" id="A0AA43GZJ3"/>
<comment type="caution">
    <text evidence="2">The sequence shown here is derived from an EMBL/GenBank/DDBJ whole genome shotgun (WGS) entry which is preliminary data.</text>
</comment>